<keyword evidence="1" id="KW-0472">Membrane</keyword>
<keyword evidence="1" id="KW-0812">Transmembrane</keyword>
<protein>
    <submittedName>
        <fullName evidence="2">Uncharacterized protein</fullName>
    </submittedName>
</protein>
<feature type="transmembrane region" description="Helical" evidence="1">
    <location>
        <begin position="16"/>
        <end position="35"/>
    </location>
</feature>
<proteinExistence type="predicted"/>
<dbReference type="KEGG" id="pay:PAU_01955"/>
<dbReference type="EMBL" id="FM162591">
    <property type="protein sequence ID" value="CAQ84047.1"/>
    <property type="molecule type" value="Genomic_DNA"/>
</dbReference>
<dbReference type="Proteomes" id="UP000002747">
    <property type="component" value="Chromosome"/>
</dbReference>
<sequence length="44" mass="5216">MLLGIRSLAAALQLEIYWVYTNIYNFFLILLYTIIHMKHSVSKN</sequence>
<evidence type="ECO:0000256" key="1">
    <source>
        <dbReference type="SAM" id="Phobius"/>
    </source>
</evidence>
<accession>C7BIA9</accession>
<evidence type="ECO:0000313" key="3">
    <source>
        <dbReference type="Proteomes" id="UP000002747"/>
    </source>
</evidence>
<dbReference type="AlphaFoldDB" id="C7BIA9"/>
<keyword evidence="1" id="KW-1133">Transmembrane helix</keyword>
<organism evidence="2 3">
    <name type="scientific">Photorhabdus asymbiotica subsp. asymbiotica (strain ATCC 43949 / 3105-77)</name>
    <name type="common">Xenorhabdus luminescens (strain 2)</name>
    <dbReference type="NCBI Taxonomy" id="553480"/>
    <lineage>
        <taxon>Bacteria</taxon>
        <taxon>Pseudomonadati</taxon>
        <taxon>Pseudomonadota</taxon>
        <taxon>Gammaproteobacteria</taxon>
        <taxon>Enterobacterales</taxon>
        <taxon>Morganellaceae</taxon>
        <taxon>Photorhabdus</taxon>
    </lineage>
</organism>
<evidence type="ECO:0000313" key="2">
    <source>
        <dbReference type="EMBL" id="CAQ84047.1"/>
    </source>
</evidence>
<name>C7BIA9_PHOAA</name>
<gene>
    <name evidence="2" type="ordered locus">PAU_01955</name>
</gene>
<reference evidence="2 3" key="1">
    <citation type="journal article" date="2009" name="BMC Genomics">
        <title>Comparative genomics of the emerging human pathogen Photorhabdus asymbiotica with the insect pathogen Photorhabdus luminescens.</title>
        <authorList>
            <person name="Wilkinson P."/>
            <person name="Waterfield N.R."/>
            <person name="Crossman L."/>
            <person name="Corton C."/>
            <person name="Sanchez-Contreras M."/>
            <person name="Vlisidou I."/>
            <person name="Barron A."/>
            <person name="Bignell A."/>
            <person name="Clark L."/>
            <person name="Ormond D."/>
            <person name="Mayho M."/>
            <person name="Bason N."/>
            <person name="Smith F."/>
            <person name="Simmonds M."/>
            <person name="Churcher C."/>
            <person name="Harris D."/>
            <person name="Thompson N.R."/>
            <person name="Quail M."/>
            <person name="Parkhill J."/>
            <person name="ffrench-Constant R.H."/>
        </authorList>
    </citation>
    <scope>NUCLEOTIDE SEQUENCE [LARGE SCALE GENOMIC DNA]</scope>
    <source>
        <strain evidence="3">ATCC 43949 / 3105-77</strain>
    </source>
</reference>